<dbReference type="Gene3D" id="3.20.20.100">
    <property type="entry name" value="NADP-dependent oxidoreductase domain"/>
    <property type="match status" value="1"/>
</dbReference>
<dbReference type="RefSeq" id="WP_307344745.1">
    <property type="nucleotide sequence ID" value="NZ_JAUSVS010000001.1"/>
</dbReference>
<accession>A0ABU0IM29</accession>
<keyword evidence="3" id="KW-1185">Reference proteome</keyword>
<dbReference type="EMBL" id="JAUSVS010000001">
    <property type="protein sequence ID" value="MDQ0462436.1"/>
    <property type="molecule type" value="Genomic_DNA"/>
</dbReference>
<sequence>MRYRPFGNSGTAVSVISLLLQDHTRLKATDWRALLFCALEHGINCFEIAGASPALMEGVGEALGAIDRHLIFVSWRAPPGQPGEALSRHVEGLLTRTGLHHLNLVVVEDPAVNLPADGLEALKAIRSARLTRMLGISGDDDSIDDFICSGAFEALCTGYNLSSGWKERNRLKLASKYDMAVIGHEAWPEALREPKGGGLLPKLGFLSGKKPTETAFNGGYRFLEETPTWTPEEICLAYALTEPSLSTVQVVVERQDEIERLAGVPERDLPTAVAAQIEMARFAAVKPPEARRA</sequence>
<proteinExistence type="predicted"/>
<dbReference type="SUPFAM" id="SSF51430">
    <property type="entry name" value="NAD(P)-linked oxidoreductase"/>
    <property type="match status" value="1"/>
</dbReference>
<name>A0ABU0IM29_9CAUL</name>
<evidence type="ECO:0000259" key="1">
    <source>
        <dbReference type="Pfam" id="PF00248"/>
    </source>
</evidence>
<evidence type="ECO:0000313" key="3">
    <source>
        <dbReference type="Proteomes" id="UP001228905"/>
    </source>
</evidence>
<dbReference type="InterPro" id="IPR036812">
    <property type="entry name" value="NAD(P)_OxRdtase_dom_sf"/>
</dbReference>
<organism evidence="2 3">
    <name type="scientific">Caulobacter ginsengisoli</name>
    <dbReference type="NCBI Taxonomy" id="400775"/>
    <lineage>
        <taxon>Bacteria</taxon>
        <taxon>Pseudomonadati</taxon>
        <taxon>Pseudomonadota</taxon>
        <taxon>Alphaproteobacteria</taxon>
        <taxon>Caulobacterales</taxon>
        <taxon>Caulobacteraceae</taxon>
        <taxon>Caulobacter</taxon>
    </lineage>
</organism>
<feature type="domain" description="NADP-dependent oxidoreductase" evidence="1">
    <location>
        <begin position="24"/>
        <end position="278"/>
    </location>
</feature>
<dbReference type="InterPro" id="IPR023210">
    <property type="entry name" value="NADP_OxRdtase_dom"/>
</dbReference>
<dbReference type="Pfam" id="PF00248">
    <property type="entry name" value="Aldo_ket_red"/>
    <property type="match status" value="1"/>
</dbReference>
<protein>
    <submittedName>
        <fullName evidence="2">Aryl-alcohol dehydrogenase-like predicted oxidoreductase</fullName>
    </submittedName>
</protein>
<gene>
    <name evidence="2" type="ORF">QO010_000184</name>
</gene>
<dbReference type="Proteomes" id="UP001228905">
    <property type="component" value="Unassembled WGS sequence"/>
</dbReference>
<comment type="caution">
    <text evidence="2">The sequence shown here is derived from an EMBL/GenBank/DDBJ whole genome shotgun (WGS) entry which is preliminary data.</text>
</comment>
<reference evidence="2 3" key="1">
    <citation type="submission" date="2023-07" db="EMBL/GenBank/DDBJ databases">
        <title>Genomic Encyclopedia of Type Strains, Phase IV (KMG-IV): sequencing the most valuable type-strain genomes for metagenomic binning, comparative biology and taxonomic classification.</title>
        <authorList>
            <person name="Goeker M."/>
        </authorList>
    </citation>
    <scope>NUCLEOTIDE SEQUENCE [LARGE SCALE GENOMIC DNA]</scope>
    <source>
        <strain evidence="2 3">DSM 18695</strain>
    </source>
</reference>
<evidence type="ECO:0000313" key="2">
    <source>
        <dbReference type="EMBL" id="MDQ0462436.1"/>
    </source>
</evidence>